<dbReference type="AlphaFoldDB" id="A0A2P2PUR7"/>
<organism evidence="1">
    <name type="scientific">Rhizophora mucronata</name>
    <name type="common">Asiatic mangrove</name>
    <dbReference type="NCBI Taxonomy" id="61149"/>
    <lineage>
        <taxon>Eukaryota</taxon>
        <taxon>Viridiplantae</taxon>
        <taxon>Streptophyta</taxon>
        <taxon>Embryophyta</taxon>
        <taxon>Tracheophyta</taxon>
        <taxon>Spermatophyta</taxon>
        <taxon>Magnoliopsida</taxon>
        <taxon>eudicotyledons</taxon>
        <taxon>Gunneridae</taxon>
        <taxon>Pentapetalae</taxon>
        <taxon>rosids</taxon>
        <taxon>fabids</taxon>
        <taxon>Malpighiales</taxon>
        <taxon>Rhizophoraceae</taxon>
        <taxon>Rhizophora</taxon>
    </lineage>
</organism>
<name>A0A2P2PUR7_RHIMU</name>
<reference evidence="1" key="1">
    <citation type="submission" date="2018-02" db="EMBL/GenBank/DDBJ databases">
        <title>Rhizophora mucronata_Transcriptome.</title>
        <authorList>
            <person name="Meera S.P."/>
            <person name="Sreeshan A."/>
            <person name="Augustine A."/>
        </authorList>
    </citation>
    <scope>NUCLEOTIDE SEQUENCE</scope>
    <source>
        <tissue evidence="1">Leaf</tissue>
    </source>
</reference>
<sequence>MRTNIRFQKIIQNQEGESKLQHLLKNGLL</sequence>
<evidence type="ECO:0000313" key="1">
    <source>
        <dbReference type="EMBL" id="MBX58486.1"/>
    </source>
</evidence>
<proteinExistence type="predicted"/>
<accession>A0A2P2PUR7</accession>
<protein>
    <submittedName>
        <fullName evidence="1">Uncharacterized protein</fullName>
    </submittedName>
</protein>
<dbReference type="EMBL" id="GGEC01078002">
    <property type="protein sequence ID" value="MBX58486.1"/>
    <property type="molecule type" value="Transcribed_RNA"/>
</dbReference>